<dbReference type="HOGENOM" id="CLU_016776_1_0_1"/>
<sequence>MNHYPENIQAQIELLDEIVAEELPDIYMSMPELSSKESFKRKLQMIMNEALSREYSGDIASISLVGFGSSASGFGMAGSDMDLAVVPNWKDPSKANDNTIDRCIPRILERAALDARFGGRLLTRTRVPILKICQHPTETLYRALCEERQKWDQLPEEEKYPSGLADDSQQKDSAKTGSPKIPSSLVAAKPDEASSDGADSKKSQQPRSDKRWMRERASGPLDFPKTGCGIQCDINFGNPLGIHNTQMLRCYSLTDPRVRPMVLFVKAWAKRRKINSAYSGTLSSYGWVLMVLHYLVNIATPPVCPNLQHAVPLPTDRDTLEQYCKDTMVDGYAVRFWRNEQEITQAAKEGRLTKNKETVGALLRGFFQYYAALSGGTYPRPPQFHWVNDVVSLRRPGGIVSKQSKGWISATTKITADKKVTNRYLFAIEDPFETDHNVARTVNHRGIVAIRDEFRRAWRILRVVGTDAELEDDIFDEVAETAPPQSESQPGGASTGTG</sequence>
<protein>
    <recommendedName>
        <fullName evidence="5">polynucleotide adenylyltransferase</fullName>
        <ecNumber evidence="5">2.7.7.19</ecNumber>
    </recommendedName>
</protein>
<evidence type="ECO:0000256" key="5">
    <source>
        <dbReference type="ARBA" id="ARBA00012388"/>
    </source>
</evidence>
<evidence type="ECO:0000313" key="13">
    <source>
        <dbReference type="EMBL" id="EOA82802.1"/>
    </source>
</evidence>
<reference evidence="13 14" key="1">
    <citation type="journal article" date="2012" name="PLoS Pathog.">
        <title>Diverse lifestyles and strategies of plant pathogenesis encoded in the genomes of eighteen Dothideomycetes fungi.</title>
        <authorList>
            <person name="Ohm R.A."/>
            <person name="Feau N."/>
            <person name="Henrissat B."/>
            <person name="Schoch C.L."/>
            <person name="Horwitz B.A."/>
            <person name="Barry K.W."/>
            <person name="Condon B.J."/>
            <person name="Copeland A.C."/>
            <person name="Dhillon B."/>
            <person name="Glaser F."/>
            <person name="Hesse C.N."/>
            <person name="Kosti I."/>
            <person name="LaButti K."/>
            <person name="Lindquist E.A."/>
            <person name="Lucas S."/>
            <person name="Salamov A.A."/>
            <person name="Bradshaw R.E."/>
            <person name="Ciuffetti L."/>
            <person name="Hamelin R.C."/>
            <person name="Kema G.H.J."/>
            <person name="Lawrence C."/>
            <person name="Scott J.A."/>
            <person name="Spatafora J.W."/>
            <person name="Turgeon B.G."/>
            <person name="de Wit P.J.G.M."/>
            <person name="Zhong S."/>
            <person name="Goodwin S.B."/>
            <person name="Grigoriev I.V."/>
        </authorList>
    </citation>
    <scope>NUCLEOTIDE SEQUENCE [LARGE SCALE GENOMIC DNA]</scope>
    <source>
        <strain evidence="14">28A</strain>
    </source>
</reference>
<dbReference type="eggNOG" id="KOG2277">
    <property type="taxonomic scope" value="Eukaryota"/>
</dbReference>
<dbReference type="GO" id="GO:0031123">
    <property type="term" value="P:RNA 3'-end processing"/>
    <property type="evidence" value="ECO:0007669"/>
    <property type="project" value="TreeGrafter"/>
</dbReference>
<dbReference type="PANTHER" id="PTHR12271:SF40">
    <property type="entry name" value="POLY(A) RNA POLYMERASE GLD2"/>
    <property type="match status" value="1"/>
</dbReference>
<keyword evidence="14" id="KW-1185">Reference proteome</keyword>
<evidence type="ECO:0000313" key="14">
    <source>
        <dbReference type="Proteomes" id="UP000016935"/>
    </source>
</evidence>
<feature type="region of interest" description="Disordered" evidence="10">
    <location>
        <begin position="155"/>
        <end position="213"/>
    </location>
</feature>
<dbReference type="GO" id="GO:0046872">
    <property type="term" value="F:metal ion binding"/>
    <property type="evidence" value="ECO:0007669"/>
    <property type="project" value="UniProtKB-KW"/>
</dbReference>
<dbReference type="EC" id="2.7.7.19" evidence="5"/>
<dbReference type="Gene3D" id="1.10.1410.10">
    <property type="match status" value="1"/>
</dbReference>
<name>R0K343_EXST2</name>
<evidence type="ECO:0000256" key="6">
    <source>
        <dbReference type="ARBA" id="ARBA00022490"/>
    </source>
</evidence>
<evidence type="ECO:0000256" key="2">
    <source>
        <dbReference type="ARBA" id="ARBA00001946"/>
    </source>
</evidence>
<evidence type="ECO:0000256" key="10">
    <source>
        <dbReference type="SAM" id="MobiDB-lite"/>
    </source>
</evidence>
<dbReference type="Pfam" id="PF03828">
    <property type="entry name" value="PAP_assoc"/>
    <property type="match status" value="1"/>
</dbReference>
<dbReference type="SUPFAM" id="SSF81631">
    <property type="entry name" value="PAP/OAS1 substrate-binding domain"/>
    <property type="match status" value="1"/>
</dbReference>
<dbReference type="GO" id="GO:0005737">
    <property type="term" value="C:cytoplasm"/>
    <property type="evidence" value="ECO:0007669"/>
    <property type="project" value="UniProtKB-SubCell"/>
</dbReference>
<dbReference type="GO" id="GO:0010605">
    <property type="term" value="P:negative regulation of macromolecule metabolic process"/>
    <property type="evidence" value="ECO:0007669"/>
    <property type="project" value="UniProtKB-ARBA"/>
</dbReference>
<evidence type="ECO:0000256" key="9">
    <source>
        <dbReference type="ARBA" id="ARBA00022842"/>
    </source>
</evidence>
<comment type="cofactor">
    <cofactor evidence="2">
        <name>Mg(2+)</name>
        <dbReference type="ChEBI" id="CHEBI:18420"/>
    </cofactor>
</comment>
<proteinExistence type="inferred from homology"/>
<dbReference type="GO" id="GO:1990817">
    <property type="term" value="F:poly(A) RNA polymerase activity"/>
    <property type="evidence" value="ECO:0007669"/>
    <property type="project" value="UniProtKB-EC"/>
</dbReference>
<comment type="similarity">
    <text evidence="4">Belongs to the DNA polymerase type-B-like family.</text>
</comment>
<feature type="region of interest" description="Disordered" evidence="10">
    <location>
        <begin position="478"/>
        <end position="498"/>
    </location>
</feature>
<evidence type="ECO:0000259" key="12">
    <source>
        <dbReference type="Pfam" id="PF22600"/>
    </source>
</evidence>
<evidence type="ECO:0000259" key="11">
    <source>
        <dbReference type="Pfam" id="PF03828"/>
    </source>
</evidence>
<evidence type="ECO:0000256" key="8">
    <source>
        <dbReference type="ARBA" id="ARBA00022723"/>
    </source>
</evidence>
<dbReference type="InterPro" id="IPR002058">
    <property type="entry name" value="PAP_assoc"/>
</dbReference>
<dbReference type="EMBL" id="KB908844">
    <property type="protein sequence ID" value="EOA82802.1"/>
    <property type="molecule type" value="Genomic_DNA"/>
</dbReference>
<dbReference type="GeneID" id="19396601"/>
<dbReference type="Gene3D" id="3.30.460.10">
    <property type="entry name" value="Beta Polymerase, domain 2"/>
    <property type="match status" value="1"/>
</dbReference>
<reference evidence="13 14" key="2">
    <citation type="journal article" date="2013" name="PLoS Genet.">
        <title>Comparative genome structure, secondary metabolite, and effector coding capacity across Cochliobolus pathogens.</title>
        <authorList>
            <person name="Condon B.J."/>
            <person name="Leng Y."/>
            <person name="Wu D."/>
            <person name="Bushley K.E."/>
            <person name="Ohm R.A."/>
            <person name="Otillar R."/>
            <person name="Martin J."/>
            <person name="Schackwitz W."/>
            <person name="Grimwood J."/>
            <person name="MohdZainudin N."/>
            <person name="Xue C."/>
            <person name="Wang R."/>
            <person name="Manning V.A."/>
            <person name="Dhillon B."/>
            <person name="Tu Z.J."/>
            <person name="Steffenson B.J."/>
            <person name="Salamov A."/>
            <person name="Sun H."/>
            <person name="Lowry S."/>
            <person name="LaButti K."/>
            <person name="Han J."/>
            <person name="Copeland A."/>
            <person name="Lindquist E."/>
            <person name="Barry K."/>
            <person name="Schmutz J."/>
            <person name="Baker S.E."/>
            <person name="Ciuffetti L.M."/>
            <person name="Grigoriev I.V."/>
            <person name="Zhong S."/>
            <person name="Turgeon B.G."/>
        </authorList>
    </citation>
    <scope>NUCLEOTIDE SEQUENCE [LARGE SCALE GENOMIC DNA]</scope>
    <source>
        <strain evidence="14">28A</strain>
    </source>
</reference>
<dbReference type="SUPFAM" id="SSF81301">
    <property type="entry name" value="Nucleotidyltransferase"/>
    <property type="match status" value="1"/>
</dbReference>
<dbReference type="GO" id="GO:0050265">
    <property type="term" value="F:RNA uridylyltransferase activity"/>
    <property type="evidence" value="ECO:0007669"/>
    <property type="project" value="TreeGrafter"/>
</dbReference>
<feature type="compositionally biased region" description="Basic and acidic residues" evidence="10">
    <location>
        <begin position="198"/>
        <end position="213"/>
    </location>
</feature>
<keyword evidence="9" id="KW-0460">Magnesium</keyword>
<feature type="domain" description="PAP-associated" evidence="11">
    <location>
        <begin position="359"/>
        <end position="436"/>
    </location>
</feature>
<dbReference type="STRING" id="671987.R0K343"/>
<accession>R0K343</accession>
<dbReference type="Proteomes" id="UP000016935">
    <property type="component" value="Unassembled WGS sequence"/>
</dbReference>
<evidence type="ECO:0000256" key="1">
    <source>
        <dbReference type="ARBA" id="ARBA00001936"/>
    </source>
</evidence>
<keyword evidence="8" id="KW-0479">Metal-binding</keyword>
<organism evidence="13 14">
    <name type="scientific">Exserohilum turcicum (strain 28A)</name>
    <name type="common">Northern leaf blight fungus</name>
    <name type="synonym">Setosphaeria turcica</name>
    <dbReference type="NCBI Taxonomy" id="671987"/>
    <lineage>
        <taxon>Eukaryota</taxon>
        <taxon>Fungi</taxon>
        <taxon>Dikarya</taxon>
        <taxon>Ascomycota</taxon>
        <taxon>Pezizomycotina</taxon>
        <taxon>Dothideomycetes</taxon>
        <taxon>Pleosporomycetidae</taxon>
        <taxon>Pleosporales</taxon>
        <taxon>Pleosporineae</taxon>
        <taxon>Pleosporaceae</taxon>
        <taxon>Exserohilum</taxon>
    </lineage>
</organism>
<gene>
    <name evidence="13" type="ORF">SETTUDRAFT_141060</name>
</gene>
<dbReference type="AlphaFoldDB" id="R0K343"/>
<dbReference type="PANTHER" id="PTHR12271">
    <property type="entry name" value="POLY A POLYMERASE CID PAP -RELATED"/>
    <property type="match status" value="1"/>
</dbReference>
<evidence type="ECO:0000256" key="4">
    <source>
        <dbReference type="ARBA" id="ARBA00008593"/>
    </source>
</evidence>
<evidence type="ECO:0000256" key="3">
    <source>
        <dbReference type="ARBA" id="ARBA00004496"/>
    </source>
</evidence>
<keyword evidence="7" id="KW-0808">Transferase</keyword>
<keyword evidence="6" id="KW-0963">Cytoplasm</keyword>
<dbReference type="InterPro" id="IPR043519">
    <property type="entry name" value="NT_sf"/>
</dbReference>
<dbReference type="OrthoDB" id="407432at2759"/>
<evidence type="ECO:0000256" key="7">
    <source>
        <dbReference type="ARBA" id="ARBA00022679"/>
    </source>
</evidence>
<dbReference type="Pfam" id="PF22600">
    <property type="entry name" value="MTPAP-like_central"/>
    <property type="match status" value="1"/>
</dbReference>
<comment type="subcellular location">
    <subcellularLocation>
        <location evidence="3">Cytoplasm</location>
    </subcellularLocation>
</comment>
<dbReference type="RefSeq" id="XP_008029810.1">
    <property type="nucleotide sequence ID" value="XM_008031619.1"/>
</dbReference>
<feature type="compositionally biased region" description="Polar residues" evidence="10">
    <location>
        <begin position="483"/>
        <end position="492"/>
    </location>
</feature>
<feature type="domain" description="Poly(A) RNA polymerase mitochondrial-like central palm" evidence="12">
    <location>
        <begin position="32"/>
        <end position="137"/>
    </location>
</feature>
<dbReference type="InterPro" id="IPR054708">
    <property type="entry name" value="MTPAP-like_central"/>
</dbReference>
<comment type="cofactor">
    <cofactor evidence="1">
        <name>Mn(2+)</name>
        <dbReference type="ChEBI" id="CHEBI:29035"/>
    </cofactor>
</comment>